<dbReference type="EMBL" id="WVIC01000015">
    <property type="protein sequence ID" value="NCJ06671.1"/>
    <property type="molecule type" value="Genomic_DNA"/>
</dbReference>
<sequence length="151" mass="17047">MASITITLDADQAQAALDALQAANLNLSDAMDQIGEYMLLQTEERFKRQIDPEGNPWAPLSPEWLKYKERKNKILKILQMNGDLLRTIIYQSSPRSVEIGTNRIYGNVHQFGYQDSARGINIPARPYLGVSPEDEIEIAAILEDYLRATLP</sequence>
<dbReference type="AlphaFoldDB" id="A0A8K1ZZ85"/>
<gene>
    <name evidence="1" type="ORF">GS597_09160</name>
</gene>
<name>A0A8K1ZZ85_9CYAN</name>
<keyword evidence="2" id="KW-1185">Reference proteome</keyword>
<dbReference type="Pfam" id="PF05069">
    <property type="entry name" value="Phage_tail_S"/>
    <property type="match status" value="1"/>
</dbReference>
<proteinExistence type="predicted"/>
<dbReference type="Proteomes" id="UP000607397">
    <property type="component" value="Unassembled WGS sequence"/>
</dbReference>
<dbReference type="RefSeq" id="WP_161825148.1">
    <property type="nucleotide sequence ID" value="NZ_WVIC01000015.1"/>
</dbReference>
<evidence type="ECO:0000313" key="2">
    <source>
        <dbReference type="Proteomes" id="UP000607397"/>
    </source>
</evidence>
<dbReference type="NCBIfam" id="TIGR01635">
    <property type="entry name" value="tail_comp_S"/>
    <property type="match status" value="1"/>
</dbReference>
<accession>A0A8K1ZZ85</accession>
<organism evidence="1 2">
    <name type="scientific">Petrachloros mirabilis ULC683</name>
    <dbReference type="NCBI Taxonomy" id="2781853"/>
    <lineage>
        <taxon>Bacteria</taxon>
        <taxon>Bacillati</taxon>
        <taxon>Cyanobacteriota</taxon>
        <taxon>Cyanophyceae</taxon>
        <taxon>Synechococcales</taxon>
        <taxon>Petrachlorosaceae</taxon>
        <taxon>Petrachloros</taxon>
        <taxon>Petrachloros mirabilis</taxon>
    </lineage>
</organism>
<dbReference type="InterPro" id="IPR006522">
    <property type="entry name" value="Phage_virion_morphogenesis"/>
</dbReference>
<evidence type="ECO:0000313" key="1">
    <source>
        <dbReference type="EMBL" id="NCJ06671.1"/>
    </source>
</evidence>
<comment type="caution">
    <text evidence="1">The sequence shown here is derived from an EMBL/GenBank/DDBJ whole genome shotgun (WGS) entry which is preliminary data.</text>
</comment>
<protein>
    <submittedName>
        <fullName evidence="1">Phage virion morphogenesis protein</fullName>
    </submittedName>
</protein>
<reference evidence="1" key="1">
    <citation type="submission" date="2019-12" db="EMBL/GenBank/DDBJ databases">
        <title>High-Quality draft genome sequences of three cyanobacteria isolated from the limestone walls of the Old Cathedral of Coimbra.</title>
        <authorList>
            <person name="Tiago I."/>
            <person name="Soares F."/>
            <person name="Portugal A."/>
        </authorList>
    </citation>
    <scope>NUCLEOTIDE SEQUENCE [LARGE SCALE GENOMIC DNA]</scope>
    <source>
        <strain evidence="1">C</strain>
    </source>
</reference>